<name>A0A2K9ZIT1_RHILE</name>
<keyword evidence="2" id="KW-0614">Plasmid</keyword>
<sequence length="80" mass="8959">MHIIYSLLPLRNNYANLIRLSGIASMPRWDVLGKHMILFGNSRHAIRHDRLLDASRPVPGFAGQNRHTGTDGSRIDCPVA</sequence>
<gene>
    <name evidence="2" type="ORF">CUJ84_pRLN5000113</name>
</gene>
<protein>
    <submittedName>
        <fullName evidence="2">Uncharacterized protein</fullName>
    </submittedName>
</protein>
<reference evidence="2 3" key="1">
    <citation type="submission" date="2017-11" db="EMBL/GenBank/DDBJ databases">
        <title>Complete genome of Rhizobium leguminosarum Norway, an ineffective micro-symbiont.</title>
        <authorList>
            <person name="Hoffrichter A."/>
            <person name="Liang J."/>
            <person name="Brachmann A."/>
            <person name="Marin M."/>
        </authorList>
    </citation>
    <scope>NUCLEOTIDE SEQUENCE [LARGE SCALE GENOMIC DNA]</scope>
    <source>
        <strain evidence="2 3">Norway</strain>
        <plasmid evidence="3">Plasmid prln5</plasmid>
    </source>
</reference>
<feature type="region of interest" description="Disordered" evidence="1">
    <location>
        <begin position="57"/>
        <end position="80"/>
    </location>
</feature>
<evidence type="ECO:0000256" key="1">
    <source>
        <dbReference type="SAM" id="MobiDB-lite"/>
    </source>
</evidence>
<geneLocation type="plasmid" evidence="3">
    <name>prln5</name>
</geneLocation>
<proteinExistence type="predicted"/>
<evidence type="ECO:0000313" key="3">
    <source>
        <dbReference type="Proteomes" id="UP000238523"/>
    </source>
</evidence>
<dbReference type="Proteomes" id="UP000238523">
    <property type="component" value="Plasmid pRLN5"/>
</dbReference>
<organism evidence="2 3">
    <name type="scientific">Rhizobium leguminosarum</name>
    <dbReference type="NCBI Taxonomy" id="384"/>
    <lineage>
        <taxon>Bacteria</taxon>
        <taxon>Pseudomonadati</taxon>
        <taxon>Pseudomonadota</taxon>
        <taxon>Alphaproteobacteria</taxon>
        <taxon>Hyphomicrobiales</taxon>
        <taxon>Rhizobiaceae</taxon>
        <taxon>Rhizobium/Agrobacterium group</taxon>
        <taxon>Rhizobium</taxon>
    </lineage>
</organism>
<accession>A0A2K9ZIT1</accession>
<dbReference type="EMBL" id="CP025017">
    <property type="protein sequence ID" value="AUW48135.1"/>
    <property type="molecule type" value="Genomic_DNA"/>
</dbReference>
<dbReference type="AlphaFoldDB" id="A0A2K9ZIT1"/>
<evidence type="ECO:0000313" key="2">
    <source>
        <dbReference type="EMBL" id="AUW48135.1"/>
    </source>
</evidence>